<keyword evidence="3" id="KW-1185">Reference proteome</keyword>
<proteinExistence type="predicted"/>
<dbReference type="OrthoDB" id="7647819at2"/>
<organism evidence="2 3">
    <name type="scientific">Yoonia vestfoldensis SKA53</name>
    <dbReference type="NCBI Taxonomy" id="314232"/>
    <lineage>
        <taxon>Bacteria</taxon>
        <taxon>Pseudomonadati</taxon>
        <taxon>Pseudomonadota</taxon>
        <taxon>Alphaproteobacteria</taxon>
        <taxon>Rhodobacterales</taxon>
        <taxon>Paracoccaceae</taxon>
        <taxon>Yoonia</taxon>
    </lineage>
</organism>
<gene>
    <name evidence="2" type="ORF">SKA53_13676</name>
</gene>
<dbReference type="eggNOG" id="COG0699">
    <property type="taxonomic scope" value="Bacteria"/>
</dbReference>
<dbReference type="HOGENOM" id="CLU_651814_0_0_5"/>
<dbReference type="Gene3D" id="3.40.50.300">
    <property type="entry name" value="P-loop containing nucleotide triphosphate hydrolases"/>
    <property type="match status" value="1"/>
</dbReference>
<comment type="caution">
    <text evidence="2">The sequence shown here is derived from an EMBL/GenBank/DDBJ whole genome shotgun (WGS) entry which is preliminary data.</text>
</comment>
<dbReference type="STRING" id="314232.SKA53_13676"/>
<dbReference type="SUPFAM" id="SSF52540">
    <property type="entry name" value="P-loop containing nucleoside triphosphate hydrolases"/>
    <property type="match status" value="1"/>
</dbReference>
<evidence type="ECO:0000313" key="2">
    <source>
        <dbReference type="EMBL" id="EAQ06601.1"/>
    </source>
</evidence>
<dbReference type="EMBL" id="AAMS01000004">
    <property type="protein sequence ID" value="EAQ06601.1"/>
    <property type="molecule type" value="Genomic_DNA"/>
</dbReference>
<dbReference type="RefSeq" id="WP_007206674.1">
    <property type="nucleotide sequence ID" value="NZ_CH672414.1"/>
</dbReference>
<dbReference type="AlphaFoldDB" id="A3V4N3"/>
<feature type="region of interest" description="Disordered" evidence="1">
    <location>
        <begin position="291"/>
        <end position="316"/>
    </location>
</feature>
<sequence>MSTQSPFTRVQQDLTRAMASGRLPAQVQARAETLLARITKPVRLGLLGQPQTGKSLLLNLLVGTDVVPTDLRLPTLELTYGAAPCIICTLADGTKTTVNGDDLRRITALAPVFVEMQLPLPALGKISLLEVVAPDDAAALQRASLWAAKRTDVVLWCSQSFDAHDQRVWAQMPDLIKDHGFLMITKADILRANGQLDGVLARANALARDDFNQILAIATQDAIAARRADGSVDKDKMRASGGLALITAVLKQVASGKQSAVDAADMLLAQHPEAAAARAPAPVIAPQAAPARHDLGKARPPKQAATRPAPPPTSAGIAAYQTAHDHIAQQGVALLQLAQSGDRDMHAKVMAQTVEQLLWLCNYLSCNDSDSDPLLQNLRATVLDAADLAQLMQMERRDSAVIEAVSLLLQVKRELQDHLAA</sequence>
<accession>A3V4N3</accession>
<name>A3V4N3_9RHOB</name>
<dbReference type="Proteomes" id="UP000004507">
    <property type="component" value="Unassembled WGS sequence"/>
</dbReference>
<protein>
    <submittedName>
        <fullName evidence="2">Uncharacterized protein</fullName>
    </submittedName>
</protein>
<evidence type="ECO:0000256" key="1">
    <source>
        <dbReference type="SAM" id="MobiDB-lite"/>
    </source>
</evidence>
<reference evidence="2 3" key="1">
    <citation type="submission" date="2006-01" db="EMBL/GenBank/DDBJ databases">
        <authorList>
            <person name="Hagstrom A."/>
            <person name="Ferriera S."/>
            <person name="Johnson J."/>
            <person name="Kravitz S."/>
            <person name="Halpern A."/>
            <person name="Remington K."/>
            <person name="Beeson K."/>
            <person name="Tran B."/>
            <person name="Rogers Y.-H."/>
            <person name="Friedman R."/>
            <person name="Venter J.C."/>
        </authorList>
    </citation>
    <scope>NUCLEOTIDE SEQUENCE [LARGE SCALE GENOMIC DNA]</scope>
    <source>
        <strain evidence="2 3">SKA53</strain>
    </source>
</reference>
<dbReference type="InterPro" id="IPR027417">
    <property type="entry name" value="P-loop_NTPase"/>
</dbReference>
<evidence type="ECO:0000313" key="3">
    <source>
        <dbReference type="Proteomes" id="UP000004507"/>
    </source>
</evidence>